<dbReference type="AlphaFoldDB" id="A0A9N9IB04"/>
<name>A0A9N9IB04_9GLOM</name>
<accession>A0A9N9IB04</accession>
<feature type="compositionally biased region" description="Polar residues" evidence="1">
    <location>
        <begin position="22"/>
        <end position="37"/>
    </location>
</feature>
<comment type="caution">
    <text evidence="2">The sequence shown here is derived from an EMBL/GenBank/DDBJ whole genome shotgun (WGS) entry which is preliminary data.</text>
</comment>
<feature type="compositionally biased region" description="Acidic residues" evidence="1">
    <location>
        <begin position="72"/>
        <end position="88"/>
    </location>
</feature>
<feature type="region of interest" description="Disordered" evidence="1">
    <location>
        <begin position="1"/>
        <end position="88"/>
    </location>
</feature>
<sequence>SLDKESVSSDEQSREAKRQKVDSPSSSTIKGTTNTSKVNEKPIPVVHSGTSKESSKTTISNNNNTLASLLEYSDDSNNDESNSDNDKL</sequence>
<keyword evidence="3" id="KW-1185">Reference proteome</keyword>
<feature type="non-terminal residue" evidence="2">
    <location>
        <position position="1"/>
    </location>
</feature>
<evidence type="ECO:0000256" key="1">
    <source>
        <dbReference type="SAM" id="MobiDB-lite"/>
    </source>
</evidence>
<reference evidence="2" key="1">
    <citation type="submission" date="2021-06" db="EMBL/GenBank/DDBJ databases">
        <authorList>
            <person name="Kallberg Y."/>
            <person name="Tangrot J."/>
            <person name="Rosling A."/>
        </authorList>
    </citation>
    <scope>NUCLEOTIDE SEQUENCE</scope>
    <source>
        <strain evidence="2">CL551</strain>
    </source>
</reference>
<organism evidence="2 3">
    <name type="scientific">Acaulospora morrowiae</name>
    <dbReference type="NCBI Taxonomy" id="94023"/>
    <lineage>
        <taxon>Eukaryota</taxon>
        <taxon>Fungi</taxon>
        <taxon>Fungi incertae sedis</taxon>
        <taxon>Mucoromycota</taxon>
        <taxon>Glomeromycotina</taxon>
        <taxon>Glomeromycetes</taxon>
        <taxon>Diversisporales</taxon>
        <taxon>Acaulosporaceae</taxon>
        <taxon>Acaulospora</taxon>
    </lineage>
</organism>
<dbReference type="Proteomes" id="UP000789342">
    <property type="component" value="Unassembled WGS sequence"/>
</dbReference>
<dbReference type="EMBL" id="CAJVPV010025124">
    <property type="protein sequence ID" value="CAG8728159.1"/>
    <property type="molecule type" value="Genomic_DNA"/>
</dbReference>
<protein>
    <submittedName>
        <fullName evidence="2">15187_t:CDS:1</fullName>
    </submittedName>
</protein>
<feature type="compositionally biased region" description="Basic and acidic residues" evidence="1">
    <location>
        <begin position="1"/>
        <end position="21"/>
    </location>
</feature>
<evidence type="ECO:0000313" key="3">
    <source>
        <dbReference type="Proteomes" id="UP000789342"/>
    </source>
</evidence>
<evidence type="ECO:0000313" key="2">
    <source>
        <dbReference type="EMBL" id="CAG8728159.1"/>
    </source>
</evidence>
<proteinExistence type="predicted"/>
<feature type="compositionally biased region" description="Low complexity" evidence="1">
    <location>
        <begin position="56"/>
        <end position="65"/>
    </location>
</feature>
<gene>
    <name evidence="2" type="ORF">AMORRO_LOCUS13810</name>
</gene>